<dbReference type="Proteomes" id="UP001465717">
    <property type="component" value="Unassembled WGS sequence"/>
</dbReference>
<gene>
    <name evidence="1" type="ORF">AAAT87_03660</name>
</gene>
<accession>A0ABV1FWE4</accession>
<proteinExistence type="predicted"/>
<keyword evidence="2" id="KW-1185">Reference proteome</keyword>
<comment type="caution">
    <text evidence="1">The sequence shown here is derived from an EMBL/GenBank/DDBJ whole genome shotgun (WGS) entry which is preliminary data.</text>
</comment>
<protein>
    <submittedName>
        <fullName evidence="1">Uncharacterized protein</fullName>
    </submittedName>
</protein>
<name>A0ABV1FWE4_9BACT</name>
<dbReference type="EMBL" id="JBBNGE010000008">
    <property type="protein sequence ID" value="MEQ2507378.1"/>
    <property type="molecule type" value="Genomic_DNA"/>
</dbReference>
<dbReference type="RefSeq" id="WP_349225657.1">
    <property type="nucleotide sequence ID" value="NZ_JBBNFG020000004.1"/>
</dbReference>
<sequence length="96" mass="10707">MAKQLDIRIDRRSFTVYPTKLERKKVYGWNELRVVTPNGTPCQQAGLNSDGVTIIPNGNIKNGMLSEDGLWMERSELIAFDANGNMAQAVSSSFDE</sequence>
<evidence type="ECO:0000313" key="2">
    <source>
        <dbReference type="Proteomes" id="UP001465717"/>
    </source>
</evidence>
<organism evidence="1 2">
    <name type="scientific">Segatella sinensis</name>
    <dbReference type="NCBI Taxonomy" id="3085167"/>
    <lineage>
        <taxon>Bacteria</taxon>
        <taxon>Pseudomonadati</taxon>
        <taxon>Bacteroidota</taxon>
        <taxon>Bacteroidia</taxon>
        <taxon>Bacteroidales</taxon>
        <taxon>Prevotellaceae</taxon>
        <taxon>Segatella</taxon>
    </lineage>
</organism>
<reference evidence="1 2" key="1">
    <citation type="submission" date="2024-04" db="EMBL/GenBank/DDBJ databases">
        <title>Human intestinal bacterial collection.</title>
        <authorList>
            <person name="Pauvert C."/>
            <person name="Hitch T.C.A."/>
            <person name="Clavel T."/>
        </authorList>
    </citation>
    <scope>NUCLEOTIDE SEQUENCE [LARGE SCALE GENOMIC DNA]</scope>
    <source>
        <strain evidence="1 2">CLA-AA-H174</strain>
    </source>
</reference>
<evidence type="ECO:0000313" key="1">
    <source>
        <dbReference type="EMBL" id="MEQ2507378.1"/>
    </source>
</evidence>